<dbReference type="OrthoDB" id="5396at2759"/>
<sequence length="341" mass="37421">MVDVTAIPDFDSLSPVGDLPQGCVWGLFDQNGTKDRVGCLNLLTEDVVREACKLARDGVSISLNWPLGAFKIPPFGRIGLAHNVHAFKDTPFNVHAFEDEVSFNTQGSSQWDSLVHFGHQATGLAYNGAAPSQQALLQHSDHRSSMPTLEHWHDRGCLVGRGVLLDYRAWASATGRKYNCFESHTISIQDLVAIAKHQGTRLRTGDILLIRSGYTEDLSAVNGEEQQKLLTTGRAIGVEGTVEAARWMWNHHFSAVAGDMIAFEVLPPLVASENNREGGTRDLVLHQYFLSFMGLHIGELWDLKALGEHCQKVGRYEFLLTSTPLNVPGLVGSPPNAVAIF</sequence>
<dbReference type="VEuPathDB" id="FungiDB:Z518_11306"/>
<dbReference type="SUPFAM" id="SSF102198">
    <property type="entry name" value="Putative cyclase"/>
    <property type="match status" value="1"/>
</dbReference>
<evidence type="ECO:0008006" key="4">
    <source>
        <dbReference type="Google" id="ProtNLM"/>
    </source>
</evidence>
<dbReference type="AlphaFoldDB" id="A0A0D2GMI8"/>
<proteinExistence type="inferred from homology"/>
<dbReference type="PANTHER" id="PTHR34861">
    <property type="match status" value="1"/>
</dbReference>
<dbReference type="PANTHER" id="PTHR34861:SF10">
    <property type="entry name" value="CYCLASE"/>
    <property type="match status" value="1"/>
</dbReference>
<dbReference type="GeneID" id="25299377"/>
<comment type="similarity">
    <text evidence="1">Belongs to the Cyclase 1 superfamily.</text>
</comment>
<dbReference type="EMBL" id="KN847486">
    <property type="protein sequence ID" value="KIW99567.1"/>
    <property type="molecule type" value="Genomic_DNA"/>
</dbReference>
<evidence type="ECO:0000313" key="2">
    <source>
        <dbReference type="EMBL" id="KIW99567.1"/>
    </source>
</evidence>
<evidence type="ECO:0000313" key="3">
    <source>
        <dbReference type="Proteomes" id="UP000053617"/>
    </source>
</evidence>
<keyword evidence="3" id="KW-1185">Reference proteome</keyword>
<dbReference type="HOGENOM" id="CLU_030671_1_0_1"/>
<dbReference type="GO" id="GO:0019441">
    <property type="term" value="P:L-tryptophan catabolic process to kynurenine"/>
    <property type="evidence" value="ECO:0007669"/>
    <property type="project" value="InterPro"/>
</dbReference>
<dbReference type="Proteomes" id="UP000053617">
    <property type="component" value="Unassembled WGS sequence"/>
</dbReference>
<organism evidence="2 3">
    <name type="scientific">Rhinocladiella mackenziei CBS 650.93</name>
    <dbReference type="NCBI Taxonomy" id="1442369"/>
    <lineage>
        <taxon>Eukaryota</taxon>
        <taxon>Fungi</taxon>
        <taxon>Dikarya</taxon>
        <taxon>Ascomycota</taxon>
        <taxon>Pezizomycotina</taxon>
        <taxon>Eurotiomycetes</taxon>
        <taxon>Chaetothyriomycetidae</taxon>
        <taxon>Chaetothyriales</taxon>
        <taxon>Herpotrichiellaceae</taxon>
        <taxon>Rhinocladiella</taxon>
    </lineage>
</organism>
<dbReference type="Pfam" id="PF04199">
    <property type="entry name" value="Cyclase"/>
    <property type="match status" value="1"/>
</dbReference>
<dbReference type="Gene3D" id="3.50.30.50">
    <property type="entry name" value="Putative cyclase"/>
    <property type="match status" value="1"/>
</dbReference>
<dbReference type="RefSeq" id="XP_013266704.1">
    <property type="nucleotide sequence ID" value="XM_013411250.1"/>
</dbReference>
<dbReference type="InterPro" id="IPR037175">
    <property type="entry name" value="KFase_sf"/>
</dbReference>
<protein>
    <recommendedName>
        <fullName evidence="4">Cyclase</fullName>
    </recommendedName>
</protein>
<reference evidence="2 3" key="1">
    <citation type="submission" date="2015-01" db="EMBL/GenBank/DDBJ databases">
        <title>The Genome Sequence of Rhinocladiella mackenzie CBS 650.93.</title>
        <authorList>
            <consortium name="The Broad Institute Genomics Platform"/>
            <person name="Cuomo C."/>
            <person name="de Hoog S."/>
            <person name="Gorbushina A."/>
            <person name="Stielow B."/>
            <person name="Teixiera M."/>
            <person name="Abouelleil A."/>
            <person name="Chapman S.B."/>
            <person name="Priest M."/>
            <person name="Young S.K."/>
            <person name="Wortman J."/>
            <person name="Nusbaum C."/>
            <person name="Birren B."/>
        </authorList>
    </citation>
    <scope>NUCLEOTIDE SEQUENCE [LARGE SCALE GENOMIC DNA]</scope>
    <source>
        <strain evidence="2 3">CBS 650.93</strain>
    </source>
</reference>
<accession>A0A0D2GMI8</accession>
<dbReference type="InterPro" id="IPR007325">
    <property type="entry name" value="KFase/CYL"/>
</dbReference>
<gene>
    <name evidence="2" type="ORF">Z518_11306</name>
</gene>
<evidence type="ECO:0000256" key="1">
    <source>
        <dbReference type="ARBA" id="ARBA00007865"/>
    </source>
</evidence>
<dbReference type="GO" id="GO:0004061">
    <property type="term" value="F:arylformamidase activity"/>
    <property type="evidence" value="ECO:0007669"/>
    <property type="project" value="InterPro"/>
</dbReference>
<name>A0A0D2GMI8_9EURO</name>